<proteinExistence type="predicted"/>
<dbReference type="Proteomes" id="UP000199651">
    <property type="component" value="Unassembled WGS sequence"/>
</dbReference>
<feature type="transmembrane region" description="Helical" evidence="2">
    <location>
        <begin position="78"/>
        <end position="100"/>
    </location>
</feature>
<keyword evidence="2" id="KW-0472">Membrane</keyword>
<organism evidence="3 4">
    <name type="scientific">Actinokineospora alba</name>
    <dbReference type="NCBI Taxonomy" id="504798"/>
    <lineage>
        <taxon>Bacteria</taxon>
        <taxon>Bacillati</taxon>
        <taxon>Actinomycetota</taxon>
        <taxon>Actinomycetes</taxon>
        <taxon>Pseudonocardiales</taxon>
        <taxon>Pseudonocardiaceae</taxon>
        <taxon>Actinokineospora</taxon>
    </lineage>
</organism>
<dbReference type="STRING" id="504798.SAMN05421871_11722"/>
<reference evidence="4" key="1">
    <citation type="submission" date="2016-10" db="EMBL/GenBank/DDBJ databases">
        <authorList>
            <person name="Varghese N."/>
            <person name="Submissions S."/>
        </authorList>
    </citation>
    <scope>NUCLEOTIDE SEQUENCE [LARGE SCALE GENOMIC DNA]</scope>
    <source>
        <strain evidence="4">IBRC-M 10655</strain>
    </source>
</reference>
<protein>
    <submittedName>
        <fullName evidence="3">Predicted membrane protein</fullName>
    </submittedName>
</protein>
<dbReference type="Pfam" id="PF10067">
    <property type="entry name" value="DUF2306"/>
    <property type="match status" value="1"/>
</dbReference>
<feature type="transmembrane region" description="Helical" evidence="2">
    <location>
        <begin position="39"/>
        <end position="58"/>
    </location>
</feature>
<dbReference type="InterPro" id="IPR018750">
    <property type="entry name" value="DUF2306_membrane"/>
</dbReference>
<keyword evidence="2" id="KW-1133">Transmembrane helix</keyword>
<evidence type="ECO:0000313" key="3">
    <source>
        <dbReference type="EMBL" id="SDP86267.1"/>
    </source>
</evidence>
<evidence type="ECO:0000256" key="2">
    <source>
        <dbReference type="SAM" id="Phobius"/>
    </source>
</evidence>
<evidence type="ECO:0000313" key="4">
    <source>
        <dbReference type="Proteomes" id="UP000199651"/>
    </source>
</evidence>
<feature type="transmembrane region" description="Helical" evidence="2">
    <location>
        <begin position="137"/>
        <end position="155"/>
    </location>
</feature>
<feature type="compositionally biased region" description="Low complexity" evidence="1">
    <location>
        <begin position="235"/>
        <end position="244"/>
    </location>
</feature>
<sequence>MLPLGALIAAFLAFSIPPYLGLDPARSRVPQPAGFPEQYYFLIAHIAFGTVAIVTGFLQVWPWFRRTHRRWHRMAGRVYVLGGVVPAGLAGLVVGVTSVFGPLSQVSAVLLVTLWLTTTILGYRRARQRRFAEHREWMIRSYALTASTITNRGWAPLAAVLLEPKIDTLFGGSEIAFMFTVAGLSSWLGWVLPLVVVEAWLIRDRNKRRVSAGRVGAGERGRPTATAPPSDRARGGAATTALRP</sequence>
<dbReference type="AlphaFoldDB" id="A0A1H0W6B5"/>
<dbReference type="EMBL" id="FNJB01000018">
    <property type="protein sequence ID" value="SDP86267.1"/>
    <property type="molecule type" value="Genomic_DNA"/>
</dbReference>
<accession>A0A1H0W6B5</accession>
<keyword evidence="4" id="KW-1185">Reference proteome</keyword>
<gene>
    <name evidence="3" type="ORF">SAMN05192558_11822</name>
</gene>
<evidence type="ECO:0000256" key="1">
    <source>
        <dbReference type="SAM" id="MobiDB-lite"/>
    </source>
</evidence>
<name>A0A1H0W6B5_9PSEU</name>
<keyword evidence="2" id="KW-0812">Transmembrane</keyword>
<feature type="region of interest" description="Disordered" evidence="1">
    <location>
        <begin position="212"/>
        <end position="244"/>
    </location>
</feature>
<feature type="transmembrane region" description="Helical" evidence="2">
    <location>
        <begin position="175"/>
        <end position="201"/>
    </location>
</feature>
<feature type="transmembrane region" description="Helical" evidence="2">
    <location>
        <begin position="106"/>
        <end position="125"/>
    </location>
</feature>